<evidence type="ECO:0000313" key="1">
    <source>
        <dbReference type="EMBL" id="MCD9559810.1"/>
    </source>
</evidence>
<organism evidence="1 2">
    <name type="scientific">Datura stramonium</name>
    <name type="common">Jimsonweed</name>
    <name type="synonym">Common thornapple</name>
    <dbReference type="NCBI Taxonomy" id="4076"/>
    <lineage>
        <taxon>Eukaryota</taxon>
        <taxon>Viridiplantae</taxon>
        <taxon>Streptophyta</taxon>
        <taxon>Embryophyta</taxon>
        <taxon>Tracheophyta</taxon>
        <taxon>Spermatophyta</taxon>
        <taxon>Magnoliopsida</taxon>
        <taxon>eudicotyledons</taxon>
        <taxon>Gunneridae</taxon>
        <taxon>Pentapetalae</taxon>
        <taxon>asterids</taxon>
        <taxon>lamiids</taxon>
        <taxon>Solanales</taxon>
        <taxon>Solanaceae</taxon>
        <taxon>Solanoideae</taxon>
        <taxon>Datureae</taxon>
        <taxon>Datura</taxon>
    </lineage>
</organism>
<dbReference type="EMBL" id="JACEIK010002222">
    <property type="protein sequence ID" value="MCD9559810.1"/>
    <property type="molecule type" value="Genomic_DNA"/>
</dbReference>
<protein>
    <submittedName>
        <fullName evidence="1">Uncharacterized protein</fullName>
    </submittedName>
</protein>
<evidence type="ECO:0000313" key="2">
    <source>
        <dbReference type="Proteomes" id="UP000823775"/>
    </source>
</evidence>
<sequence>MEMFENHLESSRVLLWQVKSEKRSQNPILDLYRSSATSTCGSTCRPHVERMWGCFLLTLTYAHRIRSYISGAVCTSVQESARFVALSAKRSEATQIRCCPVEANSGRRSVRFYGRSVKRVEA</sequence>
<name>A0ABS8UME0_DATST</name>
<keyword evidence="2" id="KW-1185">Reference proteome</keyword>
<reference evidence="1 2" key="1">
    <citation type="journal article" date="2021" name="BMC Genomics">
        <title>Datura genome reveals duplications of psychoactive alkaloid biosynthetic genes and high mutation rate following tissue culture.</title>
        <authorList>
            <person name="Rajewski A."/>
            <person name="Carter-House D."/>
            <person name="Stajich J."/>
            <person name="Litt A."/>
        </authorList>
    </citation>
    <scope>NUCLEOTIDE SEQUENCE [LARGE SCALE GENOMIC DNA]</scope>
    <source>
        <strain evidence="1">AR-01</strain>
    </source>
</reference>
<comment type="caution">
    <text evidence="1">The sequence shown here is derived from an EMBL/GenBank/DDBJ whole genome shotgun (WGS) entry which is preliminary data.</text>
</comment>
<dbReference type="Proteomes" id="UP000823775">
    <property type="component" value="Unassembled WGS sequence"/>
</dbReference>
<proteinExistence type="predicted"/>
<accession>A0ABS8UME0</accession>
<gene>
    <name evidence="1" type="ORF">HAX54_018110</name>
</gene>